<dbReference type="Gene3D" id="2.60.40.10">
    <property type="entry name" value="Immunoglobulins"/>
    <property type="match status" value="1"/>
</dbReference>
<dbReference type="PROSITE" id="PS00041">
    <property type="entry name" value="HTH_ARAC_FAMILY_1"/>
    <property type="match status" value="1"/>
</dbReference>
<dbReference type="InterPro" id="IPR003594">
    <property type="entry name" value="HATPase_dom"/>
</dbReference>
<dbReference type="GO" id="GO:0005524">
    <property type="term" value="F:ATP binding"/>
    <property type="evidence" value="ECO:0007669"/>
    <property type="project" value="UniProtKB-KW"/>
</dbReference>
<dbReference type="Gene3D" id="1.10.10.60">
    <property type="entry name" value="Homeodomain-like"/>
    <property type="match status" value="1"/>
</dbReference>
<dbReference type="EMBL" id="BKAU01000004">
    <property type="protein sequence ID" value="GEP97343.1"/>
    <property type="molecule type" value="Genomic_DNA"/>
</dbReference>
<dbReference type="Pfam" id="PF02518">
    <property type="entry name" value="HATPase_c"/>
    <property type="match status" value="1"/>
</dbReference>
<keyword evidence="11" id="KW-0804">Transcription</keyword>
<evidence type="ECO:0000256" key="2">
    <source>
        <dbReference type="ARBA" id="ARBA00012438"/>
    </source>
</evidence>
<keyword evidence="7" id="KW-0067">ATP-binding</keyword>
<keyword evidence="17" id="KW-1185">Reference proteome</keyword>
<dbReference type="InterPro" id="IPR011123">
    <property type="entry name" value="Y_Y_Y"/>
</dbReference>
<feature type="domain" description="Histidine kinase" evidence="14">
    <location>
        <begin position="793"/>
        <end position="1004"/>
    </location>
</feature>
<keyword evidence="9" id="KW-0805">Transcription regulation</keyword>
<dbReference type="GO" id="GO:0003700">
    <property type="term" value="F:DNA-binding transcription factor activity"/>
    <property type="evidence" value="ECO:0007669"/>
    <property type="project" value="InterPro"/>
</dbReference>
<dbReference type="SMART" id="SM00388">
    <property type="entry name" value="HisKA"/>
    <property type="match status" value="1"/>
</dbReference>
<reference evidence="16 17" key="1">
    <citation type="submission" date="2019-07" db="EMBL/GenBank/DDBJ databases">
        <title>Whole genome shotgun sequence of Chitinophaga cymbidii NBRC 109752.</title>
        <authorList>
            <person name="Hosoyama A."/>
            <person name="Uohara A."/>
            <person name="Ohji S."/>
            <person name="Ichikawa N."/>
        </authorList>
    </citation>
    <scope>NUCLEOTIDE SEQUENCE [LARGE SCALE GENOMIC DNA]</scope>
    <source>
        <strain evidence="16 17">NBRC 109752</strain>
    </source>
</reference>
<dbReference type="GO" id="GO:0043565">
    <property type="term" value="F:sequence-specific DNA binding"/>
    <property type="evidence" value="ECO:0007669"/>
    <property type="project" value="InterPro"/>
</dbReference>
<dbReference type="SMART" id="SM00387">
    <property type="entry name" value="HATPase_c"/>
    <property type="match status" value="1"/>
</dbReference>
<dbReference type="InterPro" id="IPR001789">
    <property type="entry name" value="Sig_transdc_resp-reg_receiver"/>
</dbReference>
<dbReference type="PANTHER" id="PTHR43547">
    <property type="entry name" value="TWO-COMPONENT HISTIDINE KINASE"/>
    <property type="match status" value="1"/>
</dbReference>
<dbReference type="Pfam" id="PF12833">
    <property type="entry name" value="HTH_18"/>
    <property type="match status" value="1"/>
</dbReference>
<dbReference type="PRINTS" id="PR00344">
    <property type="entry name" value="BCTRLSENSOR"/>
</dbReference>
<dbReference type="FunFam" id="3.30.565.10:FF:000037">
    <property type="entry name" value="Hybrid sensor histidine kinase/response regulator"/>
    <property type="match status" value="1"/>
</dbReference>
<keyword evidence="3 12" id="KW-0597">Phosphoprotein</keyword>
<evidence type="ECO:0000259" key="14">
    <source>
        <dbReference type="PROSITE" id="PS50109"/>
    </source>
</evidence>
<dbReference type="InterPro" id="IPR011006">
    <property type="entry name" value="CheY-like_superfamily"/>
</dbReference>
<dbReference type="Gene3D" id="3.40.50.2300">
    <property type="match status" value="1"/>
</dbReference>
<dbReference type="PROSITE" id="PS01124">
    <property type="entry name" value="HTH_ARAC_FAMILY_2"/>
    <property type="match status" value="1"/>
</dbReference>
<dbReference type="SUPFAM" id="SSF47384">
    <property type="entry name" value="Homodimeric domain of signal transducing histidine kinase"/>
    <property type="match status" value="1"/>
</dbReference>
<dbReference type="InterPro" id="IPR018062">
    <property type="entry name" value="HTH_AraC-typ_CS"/>
</dbReference>
<dbReference type="Gene3D" id="2.130.10.10">
    <property type="entry name" value="YVTN repeat-like/Quinoprotein amine dehydrogenase"/>
    <property type="match status" value="2"/>
</dbReference>
<evidence type="ECO:0000256" key="6">
    <source>
        <dbReference type="ARBA" id="ARBA00022777"/>
    </source>
</evidence>
<evidence type="ECO:0000256" key="10">
    <source>
        <dbReference type="ARBA" id="ARBA00023125"/>
    </source>
</evidence>
<dbReference type="CDD" id="cd00082">
    <property type="entry name" value="HisKA"/>
    <property type="match status" value="1"/>
</dbReference>
<dbReference type="InterPro" id="IPR013783">
    <property type="entry name" value="Ig-like_fold"/>
</dbReference>
<comment type="caution">
    <text evidence="16">The sequence shown here is derived from an EMBL/GenBank/DDBJ whole genome shotgun (WGS) entry which is preliminary data.</text>
</comment>
<evidence type="ECO:0000256" key="1">
    <source>
        <dbReference type="ARBA" id="ARBA00000085"/>
    </source>
</evidence>
<keyword evidence="10" id="KW-0238">DNA-binding</keyword>
<dbReference type="InterPro" id="IPR036097">
    <property type="entry name" value="HisK_dim/P_sf"/>
</dbReference>
<evidence type="ECO:0000313" key="16">
    <source>
        <dbReference type="EMBL" id="GEP97343.1"/>
    </source>
</evidence>
<dbReference type="InterPro" id="IPR011110">
    <property type="entry name" value="Reg_prop"/>
</dbReference>
<evidence type="ECO:0000256" key="4">
    <source>
        <dbReference type="ARBA" id="ARBA00022679"/>
    </source>
</evidence>
<dbReference type="InterPro" id="IPR036890">
    <property type="entry name" value="HATPase_C_sf"/>
</dbReference>
<dbReference type="InterPro" id="IPR018060">
    <property type="entry name" value="HTH_AraC"/>
</dbReference>
<dbReference type="InterPro" id="IPR009057">
    <property type="entry name" value="Homeodomain-like_sf"/>
</dbReference>
<sequence length="1320" mass="148776">MSNNAVMSIYQDDHGFMWIGTYDGLNRYDGYNFRVFRNVIGDSTSLSTNNVYCIEGDDRHNIWVGTQNGLNIYDPLSSSFSAPGYLSGESHTVRRVSGEIAAIKSAQGSVMVGSQRNGLLVFENARSAGTQIPLPTASGPQHDYHVHVIEYDQRHQRIWVFIENQGLYLFHLSNNTLEAVSTQVKHANCVKADEQGNLWIGTDKDLIYYEVASRSFTRNHMPVRSSVISLCFDKKGTLWIGCDGAGVYRLFDKAGSAVPFSGDAQAPQINSNAVYAVYVDRDERKWVGTLRGGLNIIEPRPLPFRHVRYSGAGRKGIAEDFILSFCEDAQQNLYIGTDGAGLRYWDIKNNRYTAYKYDPEDPASIGSNFITSLARDAHEDIWISTWFGGISRLKHNARKFERFRLYNPATNREEANAWIVYEDQQKNVWASATNDGSLYRFNREFNRFELFDPEIVNLQSMAEDRRGELWAGSYSSLIRIDRKDKRHRIFPIGHPVRCIHETKKGGFWLGTQGAGLLLFDRNTGKYRQFTTADGLPGNTILRMLEDPQGNLWLSTYSGIARFNPATGSIDTYSQPDGLQSSQFSFNAALALTSGEFVFGGINGFNIFHPDSIVTEKRSAAVFLNGLRVNNRPVAETPAYITEREVEMIREITIPFSQAVLSLDFLALDYSRADKIKYAYFLEGWDKDWNYPNGSRTANYSRLQEGDYVFKVKASQPGHIWSEGTTLLKITVLPPWHRTWWAYAGYAALIFGSIYGYIRYTRKQERLKYEIKLAHLENVKDKELTEKKLTFFTNVSHEFRTPLSLIINPLKHRLHQSPDLELTVAYRNARRLLSLVDQLLLFRQAGSGADELKVSAFNIIHLCNEVYQCFTQQAAARSIDYRFVFPSDEIAVQADYGKIEIALFNLLSNAFKFTPDGGAISLELEEGGEDITIIVRDSGCGIDEADHANIFSKFQRSTSERPQKAGFGIGLYLVRHFIESHQGAVTVSSKLNEGSAFTIVLPKGNARLIADYPMQPGNGASELLEELAEETPAPAAAVREAPEDGKSAEEIVTEKKSVLIIDDDEEIREYLQHLFRDKYYLLTAGDGTTGFEMAGSHLPDLIVSDINMSGIDGLDLCRRIKASPVLGHIPVILLTAASSADRQLEGVEGGADDYITKPFDSQLLLARVETILKNRNLVQQFFFDSITLRQSSVKVPAAYKEFLQQCIQVVEANLDTENFTIQKFCKSVGLSRSTLYAKIKHVSGQSPNAFIRSIRIRRAAVLMIRENMNVNQAAFQVGIGDARYFREQFVKLFGMTPSVYIKKYRQSFNLDLNLIRQGEDQ</sequence>
<dbReference type="SUPFAM" id="SSF46689">
    <property type="entry name" value="Homeodomain-like"/>
    <property type="match status" value="1"/>
</dbReference>
<dbReference type="InterPro" id="IPR005467">
    <property type="entry name" value="His_kinase_dom"/>
</dbReference>
<dbReference type="PROSITE" id="PS50110">
    <property type="entry name" value="RESPONSE_REGULATORY"/>
    <property type="match status" value="1"/>
</dbReference>
<dbReference type="GO" id="GO:0000155">
    <property type="term" value="F:phosphorelay sensor kinase activity"/>
    <property type="evidence" value="ECO:0007669"/>
    <property type="project" value="InterPro"/>
</dbReference>
<accession>A0A512RNS1</accession>
<evidence type="ECO:0000256" key="8">
    <source>
        <dbReference type="ARBA" id="ARBA00023012"/>
    </source>
</evidence>
<dbReference type="Pfam" id="PF07494">
    <property type="entry name" value="Reg_prop"/>
    <property type="match status" value="3"/>
</dbReference>
<dbReference type="SUPFAM" id="SSF101898">
    <property type="entry name" value="NHL repeat"/>
    <property type="match status" value="1"/>
</dbReference>
<dbReference type="Proteomes" id="UP000321436">
    <property type="component" value="Unassembled WGS sequence"/>
</dbReference>
<dbReference type="Pfam" id="PF00072">
    <property type="entry name" value="Response_reg"/>
    <property type="match status" value="1"/>
</dbReference>
<dbReference type="Pfam" id="PF00512">
    <property type="entry name" value="HisKA"/>
    <property type="match status" value="1"/>
</dbReference>
<dbReference type="PROSITE" id="PS50109">
    <property type="entry name" value="HIS_KIN"/>
    <property type="match status" value="1"/>
</dbReference>
<name>A0A512RNS1_9BACT</name>
<protein>
    <recommendedName>
        <fullName evidence="2">histidine kinase</fullName>
        <ecNumber evidence="2">2.7.13.3</ecNumber>
    </recommendedName>
</protein>
<keyword evidence="4" id="KW-0808">Transferase</keyword>
<dbReference type="Pfam" id="PF07495">
    <property type="entry name" value="Y_Y_Y"/>
    <property type="match status" value="1"/>
</dbReference>
<evidence type="ECO:0000256" key="7">
    <source>
        <dbReference type="ARBA" id="ARBA00022840"/>
    </source>
</evidence>
<dbReference type="InterPro" id="IPR003661">
    <property type="entry name" value="HisK_dim/P_dom"/>
</dbReference>
<keyword evidence="8" id="KW-0902">Two-component regulatory system</keyword>
<proteinExistence type="predicted"/>
<dbReference type="SUPFAM" id="SSF55874">
    <property type="entry name" value="ATPase domain of HSP90 chaperone/DNA topoisomerase II/histidine kinase"/>
    <property type="match status" value="1"/>
</dbReference>
<feature type="modified residue" description="4-aspartylphosphate" evidence="12">
    <location>
        <position position="1104"/>
    </location>
</feature>
<dbReference type="SUPFAM" id="SSF63829">
    <property type="entry name" value="Calcium-dependent phosphotriesterase"/>
    <property type="match status" value="1"/>
</dbReference>
<dbReference type="Gene3D" id="1.10.287.130">
    <property type="match status" value="1"/>
</dbReference>
<feature type="domain" description="HTH araC/xylS-type" evidence="13">
    <location>
        <begin position="1203"/>
        <end position="1302"/>
    </location>
</feature>
<evidence type="ECO:0000259" key="13">
    <source>
        <dbReference type="PROSITE" id="PS01124"/>
    </source>
</evidence>
<evidence type="ECO:0000256" key="12">
    <source>
        <dbReference type="PROSITE-ProRule" id="PRU00169"/>
    </source>
</evidence>
<evidence type="ECO:0000259" key="15">
    <source>
        <dbReference type="PROSITE" id="PS50110"/>
    </source>
</evidence>
<dbReference type="SUPFAM" id="SSF52172">
    <property type="entry name" value="CheY-like"/>
    <property type="match status" value="1"/>
</dbReference>
<dbReference type="InterPro" id="IPR015943">
    <property type="entry name" value="WD40/YVTN_repeat-like_dom_sf"/>
</dbReference>
<evidence type="ECO:0000256" key="9">
    <source>
        <dbReference type="ARBA" id="ARBA00023015"/>
    </source>
</evidence>
<evidence type="ECO:0000313" key="17">
    <source>
        <dbReference type="Proteomes" id="UP000321436"/>
    </source>
</evidence>
<gene>
    <name evidence="16" type="ORF">CCY01nite_36030</name>
</gene>
<dbReference type="SMART" id="SM00342">
    <property type="entry name" value="HTH_ARAC"/>
    <property type="match status" value="1"/>
</dbReference>
<dbReference type="InterPro" id="IPR004358">
    <property type="entry name" value="Sig_transdc_His_kin-like_C"/>
</dbReference>
<keyword evidence="6 16" id="KW-0418">Kinase</keyword>
<dbReference type="Gene3D" id="3.30.565.10">
    <property type="entry name" value="Histidine kinase-like ATPase, C-terminal domain"/>
    <property type="match status" value="1"/>
</dbReference>
<evidence type="ECO:0000256" key="5">
    <source>
        <dbReference type="ARBA" id="ARBA00022741"/>
    </source>
</evidence>
<organism evidence="16 17">
    <name type="scientific">Chitinophaga cymbidii</name>
    <dbReference type="NCBI Taxonomy" id="1096750"/>
    <lineage>
        <taxon>Bacteria</taxon>
        <taxon>Pseudomonadati</taxon>
        <taxon>Bacteroidota</taxon>
        <taxon>Chitinophagia</taxon>
        <taxon>Chitinophagales</taxon>
        <taxon>Chitinophagaceae</taxon>
        <taxon>Chitinophaga</taxon>
    </lineage>
</organism>
<dbReference type="EC" id="2.7.13.3" evidence="2"/>
<evidence type="ECO:0000256" key="3">
    <source>
        <dbReference type="ARBA" id="ARBA00022553"/>
    </source>
</evidence>
<keyword evidence="5" id="KW-0547">Nucleotide-binding</keyword>
<evidence type="ECO:0000256" key="11">
    <source>
        <dbReference type="ARBA" id="ARBA00023163"/>
    </source>
</evidence>
<dbReference type="SMART" id="SM00448">
    <property type="entry name" value="REC"/>
    <property type="match status" value="1"/>
</dbReference>
<feature type="domain" description="Response regulatory" evidence="15">
    <location>
        <begin position="1056"/>
        <end position="1171"/>
    </location>
</feature>
<dbReference type="PANTHER" id="PTHR43547:SF2">
    <property type="entry name" value="HYBRID SIGNAL TRANSDUCTION HISTIDINE KINASE C"/>
    <property type="match status" value="1"/>
</dbReference>
<comment type="catalytic activity">
    <reaction evidence="1">
        <text>ATP + protein L-histidine = ADP + protein N-phospho-L-histidine.</text>
        <dbReference type="EC" id="2.7.13.3"/>
    </reaction>
</comment>